<dbReference type="AlphaFoldDB" id="A0A4P2Q2L7"/>
<sequence>MRAIHGSGTTTRDDRRRGFRGAAGLWLLGVGACALGCGAGAGRASPEGPAVAFAARGAPEDGARPVADEAADAAKHGGGEAQGAAARHAKGRRMTRAEAARHVIELVNRDRAAHELPPVAWDETAARAGRRHAEDMVRVGFTGHWGSDGSVPEERYTAAGGDGFVMENAGCFADGVPRELDPDPRFSAESLERVHRAFMNEKPPADGHRRNVLTASHTSLGVGLAKAKGLDIACMAQEFVDDYGTYQPLPRRARVGEVIRVAGELRPPAKVAGVGISRIERGAPIEAERLLRMGGYAIPQPHATFFPKGYKTPIPLEVNGNRFSIQVPLDDRGRGGRYGVSVWATFPGSNELKMVSLRTVDVGGKGGAR</sequence>
<dbReference type="OrthoDB" id="419320at2"/>
<dbReference type="SUPFAM" id="SSF55797">
    <property type="entry name" value="PR-1-like"/>
    <property type="match status" value="1"/>
</dbReference>
<evidence type="ECO:0000313" key="4">
    <source>
        <dbReference type="EMBL" id="AUX23514.1"/>
    </source>
</evidence>
<feature type="compositionally biased region" description="Basic and acidic residues" evidence="1">
    <location>
        <begin position="61"/>
        <end position="78"/>
    </location>
</feature>
<name>A0A4P2Q2L7_SORCE</name>
<dbReference type="CDD" id="cd05379">
    <property type="entry name" value="CAP_bacterial"/>
    <property type="match status" value="1"/>
</dbReference>
<dbReference type="Proteomes" id="UP000295781">
    <property type="component" value="Chromosome"/>
</dbReference>
<keyword evidence="2" id="KW-0812">Transmembrane</keyword>
<dbReference type="PROSITE" id="PS51257">
    <property type="entry name" value="PROKAR_LIPOPROTEIN"/>
    <property type="match status" value="1"/>
</dbReference>
<accession>A0A4P2Q2L7</accession>
<feature type="region of interest" description="Disordered" evidence="1">
    <location>
        <begin position="61"/>
        <end position="93"/>
    </location>
</feature>
<keyword evidence="2" id="KW-1133">Transmembrane helix</keyword>
<dbReference type="InterPro" id="IPR035940">
    <property type="entry name" value="CAP_sf"/>
</dbReference>
<organism evidence="4 5">
    <name type="scientific">Sorangium cellulosum</name>
    <name type="common">Polyangium cellulosum</name>
    <dbReference type="NCBI Taxonomy" id="56"/>
    <lineage>
        <taxon>Bacteria</taxon>
        <taxon>Pseudomonadati</taxon>
        <taxon>Myxococcota</taxon>
        <taxon>Polyangia</taxon>
        <taxon>Polyangiales</taxon>
        <taxon>Polyangiaceae</taxon>
        <taxon>Sorangium</taxon>
    </lineage>
</organism>
<evidence type="ECO:0000256" key="2">
    <source>
        <dbReference type="SAM" id="Phobius"/>
    </source>
</evidence>
<reference evidence="4 5" key="1">
    <citation type="submission" date="2015-09" db="EMBL/GenBank/DDBJ databases">
        <title>Sorangium comparison.</title>
        <authorList>
            <person name="Zaburannyi N."/>
            <person name="Bunk B."/>
            <person name="Overmann J."/>
            <person name="Mueller R."/>
        </authorList>
    </citation>
    <scope>NUCLEOTIDE SEQUENCE [LARGE SCALE GENOMIC DNA]</scope>
    <source>
        <strain evidence="4 5">So ceGT47</strain>
    </source>
</reference>
<gene>
    <name evidence="4" type="ORF">SOCEGT47_040410</name>
</gene>
<dbReference type="Gene3D" id="3.40.33.10">
    <property type="entry name" value="CAP"/>
    <property type="match status" value="1"/>
</dbReference>
<protein>
    <recommendedName>
        <fullName evidence="3">SCP domain-containing protein</fullName>
    </recommendedName>
</protein>
<dbReference type="Pfam" id="PF00188">
    <property type="entry name" value="CAP"/>
    <property type="match status" value="1"/>
</dbReference>
<evidence type="ECO:0000256" key="1">
    <source>
        <dbReference type="SAM" id="MobiDB-lite"/>
    </source>
</evidence>
<evidence type="ECO:0000259" key="3">
    <source>
        <dbReference type="Pfam" id="PF00188"/>
    </source>
</evidence>
<dbReference type="PANTHER" id="PTHR31157">
    <property type="entry name" value="SCP DOMAIN-CONTAINING PROTEIN"/>
    <property type="match status" value="1"/>
</dbReference>
<dbReference type="InterPro" id="IPR014044">
    <property type="entry name" value="CAP_dom"/>
</dbReference>
<feature type="domain" description="SCP" evidence="3">
    <location>
        <begin position="105"/>
        <end position="229"/>
    </location>
</feature>
<dbReference type="RefSeq" id="WP_129348730.1">
    <property type="nucleotide sequence ID" value="NZ_CP012670.1"/>
</dbReference>
<keyword evidence="2" id="KW-0472">Membrane</keyword>
<evidence type="ECO:0000313" key="5">
    <source>
        <dbReference type="Proteomes" id="UP000295781"/>
    </source>
</evidence>
<dbReference type="EMBL" id="CP012670">
    <property type="protein sequence ID" value="AUX23514.1"/>
    <property type="molecule type" value="Genomic_DNA"/>
</dbReference>
<proteinExistence type="predicted"/>
<dbReference type="PANTHER" id="PTHR31157:SF1">
    <property type="entry name" value="SCP DOMAIN-CONTAINING PROTEIN"/>
    <property type="match status" value="1"/>
</dbReference>
<feature type="transmembrane region" description="Helical" evidence="2">
    <location>
        <begin position="21"/>
        <end position="41"/>
    </location>
</feature>